<gene>
    <name evidence="6" type="ORF">AMECASPLE_036030</name>
</gene>
<dbReference type="PRINTS" id="PR00722">
    <property type="entry name" value="CHYMOTRYPSIN"/>
</dbReference>
<evidence type="ECO:0000313" key="7">
    <source>
        <dbReference type="Proteomes" id="UP001469553"/>
    </source>
</evidence>
<keyword evidence="2" id="KW-0378">Hydrolase</keyword>
<dbReference type="Proteomes" id="UP001469553">
    <property type="component" value="Unassembled WGS sequence"/>
</dbReference>
<keyword evidence="3" id="KW-0720">Serine protease</keyword>
<sequence>MIGSSETCSNGEVISLNCTNKPCGLRLVSNVTRDLDQSEDSEPVDGEGRVVGGGNAVRGAWPWMVSLFWRERHVCGASLIGSDWLVTAAHCVYGKNVHLDYWSAVLGLHVQSNTNSEDVQTRRVDQIVIHREYNRLSKHGDIAMMHLQQPINFTQWVQPVCLPAQGQSFTAGRKCFIAGWGREAEGGGSFIQTFSTYPKSGDRGTGLGAKPRHSSHKLHIYLRSQTRTMSLHQLLGSALRCLWSGKCLVNLQREATTSTLIR</sequence>
<comment type="caution">
    <text evidence="6">The sequence shown here is derived from an EMBL/GenBank/DDBJ whole genome shotgun (WGS) entry which is preliminary data.</text>
</comment>
<dbReference type="CDD" id="cd00190">
    <property type="entry name" value="Tryp_SPc"/>
    <property type="match status" value="1"/>
</dbReference>
<dbReference type="InterPro" id="IPR018114">
    <property type="entry name" value="TRYPSIN_HIS"/>
</dbReference>
<dbReference type="InterPro" id="IPR001314">
    <property type="entry name" value="Peptidase_S1A"/>
</dbReference>
<evidence type="ECO:0000256" key="4">
    <source>
        <dbReference type="ARBA" id="ARBA00023157"/>
    </source>
</evidence>
<feature type="domain" description="Peptidase S1" evidence="5">
    <location>
        <begin position="50"/>
        <end position="189"/>
    </location>
</feature>
<dbReference type="InterPro" id="IPR009003">
    <property type="entry name" value="Peptidase_S1_PA"/>
</dbReference>
<dbReference type="PROSITE" id="PS50240">
    <property type="entry name" value="TRYPSIN_DOM"/>
    <property type="match status" value="1"/>
</dbReference>
<dbReference type="InterPro" id="IPR043504">
    <property type="entry name" value="Peptidase_S1_PA_chymotrypsin"/>
</dbReference>
<evidence type="ECO:0000259" key="5">
    <source>
        <dbReference type="PROSITE" id="PS50240"/>
    </source>
</evidence>
<evidence type="ECO:0000256" key="1">
    <source>
        <dbReference type="ARBA" id="ARBA00022670"/>
    </source>
</evidence>
<protein>
    <recommendedName>
        <fullName evidence="5">Peptidase S1 domain-containing protein</fullName>
    </recommendedName>
</protein>
<dbReference type="PANTHER" id="PTHR24252:SF16">
    <property type="entry name" value="TRANSMEMBRANE SERINE PROTEASE 15"/>
    <property type="match status" value="1"/>
</dbReference>
<dbReference type="PANTHER" id="PTHR24252">
    <property type="entry name" value="ACROSIN-RELATED"/>
    <property type="match status" value="1"/>
</dbReference>
<reference evidence="6 7" key="1">
    <citation type="submission" date="2021-06" db="EMBL/GenBank/DDBJ databases">
        <authorList>
            <person name="Palmer J.M."/>
        </authorList>
    </citation>
    <scope>NUCLEOTIDE SEQUENCE [LARGE SCALE GENOMIC DNA]</scope>
    <source>
        <strain evidence="6 7">AS_MEX2019</strain>
        <tissue evidence="6">Muscle</tissue>
    </source>
</reference>
<dbReference type="SMART" id="SM00020">
    <property type="entry name" value="Tryp_SPc"/>
    <property type="match status" value="1"/>
</dbReference>
<dbReference type="EMBL" id="JAHRIP010071385">
    <property type="protein sequence ID" value="MEQ2309201.1"/>
    <property type="molecule type" value="Genomic_DNA"/>
</dbReference>
<dbReference type="Gene3D" id="2.40.10.10">
    <property type="entry name" value="Trypsin-like serine proteases"/>
    <property type="match status" value="2"/>
</dbReference>
<dbReference type="SUPFAM" id="SSF50494">
    <property type="entry name" value="Trypsin-like serine proteases"/>
    <property type="match status" value="1"/>
</dbReference>
<accession>A0ABV0ZT66</accession>
<keyword evidence="1" id="KW-0645">Protease</keyword>
<dbReference type="InterPro" id="IPR001254">
    <property type="entry name" value="Trypsin_dom"/>
</dbReference>
<organism evidence="6 7">
    <name type="scientific">Ameca splendens</name>
    <dbReference type="NCBI Taxonomy" id="208324"/>
    <lineage>
        <taxon>Eukaryota</taxon>
        <taxon>Metazoa</taxon>
        <taxon>Chordata</taxon>
        <taxon>Craniata</taxon>
        <taxon>Vertebrata</taxon>
        <taxon>Euteleostomi</taxon>
        <taxon>Actinopterygii</taxon>
        <taxon>Neopterygii</taxon>
        <taxon>Teleostei</taxon>
        <taxon>Neoteleostei</taxon>
        <taxon>Acanthomorphata</taxon>
        <taxon>Ovalentaria</taxon>
        <taxon>Atherinomorphae</taxon>
        <taxon>Cyprinodontiformes</taxon>
        <taxon>Goodeidae</taxon>
        <taxon>Ameca</taxon>
    </lineage>
</organism>
<keyword evidence="7" id="KW-1185">Reference proteome</keyword>
<proteinExistence type="predicted"/>
<keyword evidence="4" id="KW-1015">Disulfide bond</keyword>
<evidence type="ECO:0000256" key="2">
    <source>
        <dbReference type="ARBA" id="ARBA00022801"/>
    </source>
</evidence>
<evidence type="ECO:0000256" key="3">
    <source>
        <dbReference type="ARBA" id="ARBA00022825"/>
    </source>
</evidence>
<name>A0ABV0ZT66_9TELE</name>
<evidence type="ECO:0000313" key="6">
    <source>
        <dbReference type="EMBL" id="MEQ2309201.1"/>
    </source>
</evidence>
<dbReference type="PROSITE" id="PS00134">
    <property type="entry name" value="TRYPSIN_HIS"/>
    <property type="match status" value="1"/>
</dbReference>
<dbReference type="Pfam" id="PF00089">
    <property type="entry name" value="Trypsin"/>
    <property type="match status" value="1"/>
</dbReference>